<reference evidence="4 5" key="1">
    <citation type="journal article" date="2019" name="Nat. Med.">
        <title>A library of human gut bacterial isolates paired with longitudinal multiomics data enables mechanistic microbiome research.</title>
        <authorList>
            <person name="Poyet M."/>
            <person name="Groussin M."/>
            <person name="Gibbons S.M."/>
            <person name="Avila-Pacheco J."/>
            <person name="Jiang X."/>
            <person name="Kearney S.M."/>
            <person name="Perrotta A.R."/>
            <person name="Berdy B."/>
            <person name="Zhao S."/>
            <person name="Lieberman T.D."/>
            <person name="Swanson P.K."/>
            <person name="Smith M."/>
            <person name="Roesemann S."/>
            <person name="Alexander J.E."/>
            <person name="Rich S.A."/>
            <person name="Livny J."/>
            <person name="Vlamakis H."/>
            <person name="Clish C."/>
            <person name="Bullock K."/>
            <person name="Deik A."/>
            <person name="Scott J."/>
            <person name="Pierce K.A."/>
            <person name="Xavier R.J."/>
            <person name="Alm E.J."/>
        </authorList>
    </citation>
    <scope>NUCLEOTIDE SEQUENCE [LARGE SCALE GENOMIC DNA]</scope>
    <source>
        <strain evidence="2 5">BIOML-A36</strain>
        <strain evidence="3 4">BIOML-A37</strain>
    </source>
</reference>
<dbReference type="EMBL" id="WCUQ01000013">
    <property type="protein sequence ID" value="KAB4121450.1"/>
    <property type="molecule type" value="Genomic_DNA"/>
</dbReference>
<proteinExistence type="predicted"/>
<dbReference type="Proteomes" id="UP000441711">
    <property type="component" value="Unassembled WGS sequence"/>
</dbReference>
<keyword evidence="1" id="KW-0472">Membrane</keyword>
<keyword evidence="1" id="KW-0812">Transmembrane</keyword>
<evidence type="ECO:0000256" key="1">
    <source>
        <dbReference type="SAM" id="Phobius"/>
    </source>
</evidence>
<dbReference type="RefSeq" id="WP_151853847.1">
    <property type="nucleotide sequence ID" value="NZ_WCUP01000013.1"/>
</dbReference>
<evidence type="ECO:0000313" key="4">
    <source>
        <dbReference type="Proteomes" id="UP000438773"/>
    </source>
</evidence>
<dbReference type="EMBL" id="WCUP01000013">
    <property type="protein sequence ID" value="KAB4107115.1"/>
    <property type="molecule type" value="Genomic_DNA"/>
</dbReference>
<accession>A0A6I0JDZ1</accession>
<protein>
    <submittedName>
        <fullName evidence="2">Tail tape measure protein</fullName>
    </submittedName>
</protein>
<keyword evidence="1" id="KW-1133">Transmembrane helix</keyword>
<evidence type="ECO:0000313" key="2">
    <source>
        <dbReference type="EMBL" id="KAB4107115.1"/>
    </source>
</evidence>
<comment type="caution">
    <text evidence="2">The sequence shown here is derived from an EMBL/GenBank/DDBJ whole genome shotgun (WGS) entry which is preliminary data.</text>
</comment>
<evidence type="ECO:0000313" key="3">
    <source>
        <dbReference type="EMBL" id="KAB4121450.1"/>
    </source>
</evidence>
<dbReference type="AlphaFoldDB" id="A0A6I0JDZ1"/>
<evidence type="ECO:0000313" key="5">
    <source>
        <dbReference type="Proteomes" id="UP000441711"/>
    </source>
</evidence>
<dbReference type="Proteomes" id="UP000438773">
    <property type="component" value="Unassembled WGS sequence"/>
</dbReference>
<sequence>MELDDFRVSCIQGYPYEGFVIGCGYAYVENIPSEMAILENSSYIYNPIKVQQIDTSLLAIIKSLHLTPDDIRNKLVSEKGNMYVLNIPEGPLTIPKKDSEIIISTDESDTYFNIKIEVKSKDINETYNYDYNNYYIDRSSIELLKLLGTKDTSKILDKVLDYINKLNEQYHINDINDVLSGFADGLENTGKTRISNKFKLYTEKNNGYVFYGNQYVKTYSLLKIGKRLTLVTNILGGLLDGSELLSVGLKEGEFGNETQKTAAKIVGSYAGGALGSAAGVVIGTSVVSLLALTGVGAVVAGFLAVGLGSYLGSEIGEDISVDLFEKLKE</sequence>
<organism evidence="2 5">
    <name type="scientific">Bacteroides uniformis</name>
    <dbReference type="NCBI Taxonomy" id="820"/>
    <lineage>
        <taxon>Bacteria</taxon>
        <taxon>Pseudomonadati</taxon>
        <taxon>Bacteroidota</taxon>
        <taxon>Bacteroidia</taxon>
        <taxon>Bacteroidales</taxon>
        <taxon>Bacteroidaceae</taxon>
        <taxon>Bacteroides</taxon>
    </lineage>
</organism>
<feature type="transmembrane region" description="Helical" evidence="1">
    <location>
        <begin position="286"/>
        <end position="311"/>
    </location>
</feature>
<name>A0A6I0JDZ1_BACUN</name>
<gene>
    <name evidence="2" type="ORF">GAQ70_17665</name>
    <name evidence="3" type="ORF">GAQ75_19460</name>
</gene>